<dbReference type="SUPFAM" id="SSF52540">
    <property type="entry name" value="P-loop containing nucleoside triphosphate hydrolases"/>
    <property type="match status" value="1"/>
</dbReference>
<keyword evidence="4" id="KW-0931">ER-Golgi transport</keyword>
<comment type="function">
    <text evidence="4">Required for vesicle-mediated transport. Catalyzes the fusion of transport vesicles within the Golgi cisternae. Is also required for transport from the endoplasmic reticulum to the Golgi stack. Seems to function as a fusion protein required for the delivery of cargo proteins to all compartments of the Golgi stack independent of vesicle origin.</text>
</comment>
<proteinExistence type="inferred from homology"/>
<gene>
    <name evidence="6" type="ORF">AB6A40_009775</name>
</gene>
<dbReference type="EC" id="3.6.4.6" evidence="4"/>
<accession>A0ABD6EZS7</accession>
<dbReference type="Proteomes" id="UP001608902">
    <property type="component" value="Unassembled WGS sequence"/>
</dbReference>
<dbReference type="Pfam" id="PF21964">
    <property type="entry name" value="NSF_ATPase_lid"/>
    <property type="match status" value="1"/>
</dbReference>
<comment type="cofactor">
    <cofactor evidence="4">
        <name>Mg(2+)</name>
        <dbReference type="ChEBI" id="CHEBI:18420"/>
    </cofactor>
    <text evidence="4">Binds 1 Mg(2+) ion per subunit.</text>
</comment>
<comment type="similarity">
    <text evidence="1 4">Belongs to the AAA ATPase family.</text>
</comment>
<keyword evidence="2 4" id="KW-0547">Nucleotide-binding</keyword>
<dbReference type="InterPro" id="IPR027417">
    <property type="entry name" value="P-loop_NTPase"/>
</dbReference>
<organism evidence="6 7">
    <name type="scientific">Gnathostoma spinigerum</name>
    <dbReference type="NCBI Taxonomy" id="75299"/>
    <lineage>
        <taxon>Eukaryota</taxon>
        <taxon>Metazoa</taxon>
        <taxon>Ecdysozoa</taxon>
        <taxon>Nematoda</taxon>
        <taxon>Chromadorea</taxon>
        <taxon>Rhabditida</taxon>
        <taxon>Spirurina</taxon>
        <taxon>Gnathostomatomorpha</taxon>
        <taxon>Gnathostomatoidea</taxon>
        <taxon>Gnathostomatidae</taxon>
        <taxon>Gnathostoma</taxon>
    </lineage>
</organism>
<dbReference type="PANTHER" id="PTHR23078">
    <property type="entry name" value="VESICULAR-FUSION PROTEIN NSF"/>
    <property type="match status" value="1"/>
</dbReference>
<protein>
    <recommendedName>
        <fullName evidence="4">Vesicle-fusing ATPase</fullName>
        <ecNumber evidence="4">3.6.4.6</ecNumber>
    </recommendedName>
</protein>
<comment type="subcellular location">
    <subcellularLocation>
        <location evidence="4">Cytoplasm</location>
    </subcellularLocation>
</comment>
<reference evidence="6 7" key="1">
    <citation type="submission" date="2024-08" db="EMBL/GenBank/DDBJ databases">
        <title>Gnathostoma spinigerum genome.</title>
        <authorList>
            <person name="Gonzalez-Bertolin B."/>
            <person name="Monzon S."/>
            <person name="Zaballos A."/>
            <person name="Jimenez P."/>
            <person name="Dekumyoy P."/>
            <person name="Varona S."/>
            <person name="Cuesta I."/>
            <person name="Sumanam S."/>
            <person name="Adisakwattana P."/>
            <person name="Gasser R.B."/>
            <person name="Hernandez-Gonzalez A."/>
            <person name="Young N.D."/>
            <person name="Perteguer M.J."/>
        </authorList>
    </citation>
    <scope>NUCLEOTIDE SEQUENCE [LARGE SCALE GENOMIC DNA]</scope>
    <source>
        <strain evidence="6">AL3</strain>
        <tissue evidence="6">Liver</tissue>
    </source>
</reference>
<name>A0ABD6EZS7_9BILA</name>
<evidence type="ECO:0000256" key="1">
    <source>
        <dbReference type="ARBA" id="ARBA00006914"/>
    </source>
</evidence>
<dbReference type="PANTHER" id="PTHR23078:SF3">
    <property type="entry name" value="VESICLE-FUSING ATPASE"/>
    <property type="match status" value="1"/>
</dbReference>
<dbReference type="Gene3D" id="3.40.50.300">
    <property type="entry name" value="P-loop containing nucleotide triphosphate hydrolases"/>
    <property type="match status" value="1"/>
</dbReference>
<dbReference type="FunFam" id="3.40.50.300:FF:000166">
    <property type="entry name" value="vesicle-fusing ATPase isoform X1"/>
    <property type="match status" value="1"/>
</dbReference>
<evidence type="ECO:0000259" key="5">
    <source>
        <dbReference type="Pfam" id="PF21964"/>
    </source>
</evidence>
<sequence length="173" mass="19241">MVGYTETAKCMTIRKVFDDAYRSPLSVVLVDNIERLLDYSPIGPRYSNLVLQALFVLVKKQPPPGRRLLVLATASNRSFLNELGLLSAFGTVIDVPSLTEVDQIMTVVEESNGFTESEWNAIRSGLSKNITGPPNYFIGIKKLLNVIDLAKECEGSDRVDVLVRTLRSEMLFS</sequence>
<keyword evidence="4" id="KW-0479">Metal-binding</keyword>
<keyword evidence="4" id="KW-0460">Magnesium</keyword>
<keyword evidence="4" id="KW-0963">Cytoplasm</keyword>
<keyword evidence="4" id="KW-0813">Transport</keyword>
<feature type="domain" description="NSF AAA+ ATPase lid" evidence="5">
    <location>
        <begin position="98"/>
        <end position="169"/>
    </location>
</feature>
<dbReference type="GO" id="GO:0005737">
    <property type="term" value="C:cytoplasm"/>
    <property type="evidence" value="ECO:0007669"/>
    <property type="project" value="UniProtKB-SubCell"/>
</dbReference>
<dbReference type="GO" id="GO:0016787">
    <property type="term" value="F:hydrolase activity"/>
    <property type="evidence" value="ECO:0007669"/>
    <property type="project" value="UniProtKB-KW"/>
</dbReference>
<dbReference type="EMBL" id="JBGFUD010010984">
    <property type="protein sequence ID" value="MFH4983066.1"/>
    <property type="molecule type" value="Genomic_DNA"/>
</dbReference>
<comment type="caution">
    <text evidence="6">The sequence shown here is derived from an EMBL/GenBank/DDBJ whole genome shotgun (WGS) entry which is preliminary data.</text>
</comment>
<dbReference type="Gene3D" id="1.10.8.60">
    <property type="match status" value="1"/>
</dbReference>
<keyword evidence="3 4" id="KW-0067">ATP-binding</keyword>
<dbReference type="GO" id="GO:0046872">
    <property type="term" value="F:metal ion binding"/>
    <property type="evidence" value="ECO:0007669"/>
    <property type="project" value="UniProtKB-UniRule"/>
</dbReference>
<dbReference type="GO" id="GO:0015031">
    <property type="term" value="P:protein transport"/>
    <property type="evidence" value="ECO:0007669"/>
    <property type="project" value="UniProtKB-KW"/>
</dbReference>
<dbReference type="InterPro" id="IPR054419">
    <property type="entry name" value="NSF_ATPase_lid"/>
</dbReference>
<keyword evidence="4" id="KW-0378">Hydrolase</keyword>
<evidence type="ECO:0000256" key="4">
    <source>
        <dbReference type="RuleBase" id="RU367045"/>
    </source>
</evidence>
<evidence type="ECO:0000313" key="7">
    <source>
        <dbReference type="Proteomes" id="UP001608902"/>
    </source>
</evidence>
<evidence type="ECO:0000256" key="3">
    <source>
        <dbReference type="ARBA" id="ARBA00022840"/>
    </source>
</evidence>
<evidence type="ECO:0000256" key="2">
    <source>
        <dbReference type="ARBA" id="ARBA00022741"/>
    </source>
</evidence>
<keyword evidence="7" id="KW-1185">Reference proteome</keyword>
<dbReference type="GO" id="GO:0005524">
    <property type="term" value="F:ATP binding"/>
    <property type="evidence" value="ECO:0007669"/>
    <property type="project" value="UniProtKB-UniRule"/>
</dbReference>
<keyword evidence="4" id="KW-0653">Protein transport</keyword>
<comment type="catalytic activity">
    <reaction evidence="4">
        <text>ATP + H2O = ADP + phosphate + H(+)</text>
        <dbReference type="Rhea" id="RHEA:13065"/>
        <dbReference type="ChEBI" id="CHEBI:15377"/>
        <dbReference type="ChEBI" id="CHEBI:15378"/>
        <dbReference type="ChEBI" id="CHEBI:30616"/>
        <dbReference type="ChEBI" id="CHEBI:43474"/>
        <dbReference type="ChEBI" id="CHEBI:456216"/>
        <dbReference type="EC" id="3.6.4.6"/>
    </reaction>
</comment>
<evidence type="ECO:0000313" key="6">
    <source>
        <dbReference type="EMBL" id="MFH4983066.1"/>
    </source>
</evidence>
<dbReference type="AlphaFoldDB" id="A0ABD6EZS7"/>
<dbReference type="InterPro" id="IPR039812">
    <property type="entry name" value="Vesicle-fus_ATPase"/>
</dbReference>
<dbReference type="GO" id="GO:0016192">
    <property type="term" value="P:vesicle-mediated transport"/>
    <property type="evidence" value="ECO:0007669"/>
    <property type="project" value="UniProtKB-KW"/>
</dbReference>